<dbReference type="InterPro" id="IPR043472">
    <property type="entry name" value="Macro_dom-like"/>
</dbReference>
<evidence type="ECO:0000313" key="4">
    <source>
        <dbReference type="Proteomes" id="UP001175271"/>
    </source>
</evidence>
<dbReference type="PROSITE" id="PS51154">
    <property type="entry name" value="MACRO"/>
    <property type="match status" value="1"/>
</dbReference>
<protein>
    <recommendedName>
        <fullName evidence="2">Macro domain-containing protein</fullName>
    </recommendedName>
</protein>
<name>A0AA39HKF0_9BILA</name>
<dbReference type="EMBL" id="JAUCMV010000004">
    <property type="protein sequence ID" value="KAK0406408.1"/>
    <property type="molecule type" value="Genomic_DNA"/>
</dbReference>
<evidence type="ECO:0000313" key="3">
    <source>
        <dbReference type="EMBL" id="KAK0406408.1"/>
    </source>
</evidence>
<dbReference type="PANTHER" id="PTHR11106:SF27">
    <property type="entry name" value="MACRO DOMAIN-CONTAINING PROTEIN"/>
    <property type="match status" value="1"/>
</dbReference>
<evidence type="ECO:0000256" key="1">
    <source>
        <dbReference type="SAM" id="MobiDB-lite"/>
    </source>
</evidence>
<dbReference type="PANTHER" id="PTHR11106">
    <property type="entry name" value="GANGLIOSIDE INDUCED DIFFERENTIATION ASSOCIATED PROTEIN 2-RELATED"/>
    <property type="match status" value="1"/>
</dbReference>
<keyword evidence="4" id="KW-1185">Reference proteome</keyword>
<organism evidence="3 4">
    <name type="scientific">Steinernema hermaphroditum</name>
    <dbReference type="NCBI Taxonomy" id="289476"/>
    <lineage>
        <taxon>Eukaryota</taxon>
        <taxon>Metazoa</taxon>
        <taxon>Ecdysozoa</taxon>
        <taxon>Nematoda</taxon>
        <taxon>Chromadorea</taxon>
        <taxon>Rhabditida</taxon>
        <taxon>Tylenchina</taxon>
        <taxon>Panagrolaimomorpha</taxon>
        <taxon>Strongyloidoidea</taxon>
        <taxon>Steinernematidae</taxon>
        <taxon>Steinernema</taxon>
    </lineage>
</organism>
<dbReference type="SMART" id="SM00506">
    <property type="entry name" value="A1pp"/>
    <property type="match status" value="1"/>
</dbReference>
<dbReference type="Pfam" id="PF01661">
    <property type="entry name" value="Macro"/>
    <property type="match status" value="1"/>
</dbReference>
<dbReference type="SUPFAM" id="SSF52949">
    <property type="entry name" value="Macro domain-like"/>
    <property type="match status" value="1"/>
</dbReference>
<gene>
    <name evidence="3" type="ORF">QR680_018559</name>
</gene>
<feature type="region of interest" description="Disordered" evidence="1">
    <location>
        <begin position="185"/>
        <end position="228"/>
    </location>
</feature>
<sequence length="228" mass="25167">MAAAMAQKIKLIRGDITKLPMVDVIVNAANKSLLGGGGVDGAIHRAAGPELFKECRQLDGCEIGEAKLTSAHRMTHLKGIIHTVGPRILGGNVTDEKRTLLENCYINSLKIAVENEFETIAFPCISTGIYGYPQDLACAHVLEAVKDWLSDEENVNSIEYIVFCVFLESDLREYLEKLPMYFEGWKESEEDSDDDDSTDDEKDSEKTEETDNAGSDEKTDEPAEKSDA</sequence>
<proteinExistence type="predicted"/>
<dbReference type="Gene3D" id="3.40.220.10">
    <property type="entry name" value="Leucine Aminopeptidase, subunit E, domain 1"/>
    <property type="match status" value="1"/>
</dbReference>
<comment type="caution">
    <text evidence="3">The sequence shown here is derived from an EMBL/GenBank/DDBJ whole genome shotgun (WGS) entry which is preliminary data.</text>
</comment>
<dbReference type="CDD" id="cd02908">
    <property type="entry name" value="Macro_OAADPr_deacetylase"/>
    <property type="match status" value="1"/>
</dbReference>
<dbReference type="InterPro" id="IPR002589">
    <property type="entry name" value="Macro_dom"/>
</dbReference>
<evidence type="ECO:0000259" key="2">
    <source>
        <dbReference type="PROSITE" id="PS51154"/>
    </source>
</evidence>
<dbReference type="AlphaFoldDB" id="A0AA39HKF0"/>
<feature type="compositionally biased region" description="Acidic residues" evidence="1">
    <location>
        <begin position="188"/>
        <end position="202"/>
    </location>
</feature>
<reference evidence="3" key="1">
    <citation type="submission" date="2023-06" db="EMBL/GenBank/DDBJ databases">
        <title>Genomic analysis of the entomopathogenic nematode Steinernema hermaphroditum.</title>
        <authorList>
            <person name="Schwarz E.M."/>
            <person name="Heppert J.K."/>
            <person name="Baniya A."/>
            <person name="Schwartz H.T."/>
            <person name="Tan C.-H."/>
            <person name="Antoshechkin I."/>
            <person name="Sternberg P.W."/>
            <person name="Goodrich-Blair H."/>
            <person name="Dillman A.R."/>
        </authorList>
    </citation>
    <scope>NUCLEOTIDE SEQUENCE</scope>
    <source>
        <strain evidence="3">PS9179</strain>
        <tissue evidence="3">Whole animal</tissue>
    </source>
</reference>
<feature type="domain" description="Macro" evidence="2">
    <location>
        <begin position="1"/>
        <end position="182"/>
    </location>
</feature>
<feature type="compositionally biased region" description="Basic and acidic residues" evidence="1">
    <location>
        <begin position="203"/>
        <end position="228"/>
    </location>
</feature>
<dbReference type="Proteomes" id="UP001175271">
    <property type="component" value="Unassembled WGS sequence"/>
</dbReference>
<accession>A0AA39HKF0</accession>